<evidence type="ECO:0000313" key="9">
    <source>
        <dbReference type="Proteomes" id="UP000473470"/>
    </source>
</evidence>
<dbReference type="PIRSF" id="PIRSF018267">
    <property type="entry name" value="VSR_endonuc"/>
    <property type="match status" value="1"/>
</dbReference>
<dbReference type="SUPFAM" id="SSF52980">
    <property type="entry name" value="Restriction endonuclease-like"/>
    <property type="match status" value="1"/>
</dbReference>
<dbReference type="InterPro" id="IPR004603">
    <property type="entry name" value="DNA_mismatch_endonuc_vsr"/>
</dbReference>
<dbReference type="Proteomes" id="UP000473470">
    <property type="component" value="Unassembled WGS sequence"/>
</dbReference>
<accession>A0A6L3N5F0</accession>
<dbReference type="GO" id="GO:0004519">
    <property type="term" value="F:endonuclease activity"/>
    <property type="evidence" value="ECO:0007669"/>
    <property type="project" value="UniProtKB-KW"/>
</dbReference>
<keyword evidence="2 6" id="KW-0255">Endonuclease</keyword>
<dbReference type="AlphaFoldDB" id="A0A6L3N5F0"/>
<sequence>MAKSSVNRKQRRSAAPDETPEALRSRTMRAVKSKDTGPEMIVRRFLHAAGLRYRLHDGRLPGKPDLVFPGRRVALFVHGCFWHQHPSCPAAARPKSSSDYWTRKLDGNVARDARHQDELKAAGWTVLVIWECDTRRPEMLAQLLMRLRT</sequence>
<name>A0A6L3N5F0_9BURK</name>
<evidence type="ECO:0000256" key="7">
    <source>
        <dbReference type="SAM" id="MobiDB-lite"/>
    </source>
</evidence>
<keyword evidence="4 6" id="KW-0378">Hydrolase</keyword>
<dbReference type="GO" id="GO:0006298">
    <property type="term" value="P:mismatch repair"/>
    <property type="evidence" value="ECO:0007669"/>
    <property type="project" value="UniProtKB-UniRule"/>
</dbReference>
<gene>
    <name evidence="8" type="primary">vsr</name>
    <name evidence="8" type="ORF">F7R25_02320</name>
</gene>
<feature type="region of interest" description="Disordered" evidence="7">
    <location>
        <begin position="1"/>
        <end position="34"/>
    </location>
</feature>
<dbReference type="Pfam" id="PF03852">
    <property type="entry name" value="Vsr"/>
    <property type="match status" value="1"/>
</dbReference>
<keyword evidence="1 6" id="KW-0540">Nuclease</keyword>
<proteinExistence type="inferred from homology"/>
<keyword evidence="5 6" id="KW-0234">DNA repair</keyword>
<comment type="function">
    <text evidence="6">May nick specific sequences that contain T:G mispairs resulting from m5C-deamination.</text>
</comment>
<comment type="caution">
    <text evidence="8">The sequence shown here is derived from an EMBL/GenBank/DDBJ whole genome shotgun (WGS) entry which is preliminary data.</text>
</comment>
<evidence type="ECO:0000256" key="4">
    <source>
        <dbReference type="ARBA" id="ARBA00022801"/>
    </source>
</evidence>
<evidence type="ECO:0000256" key="2">
    <source>
        <dbReference type="ARBA" id="ARBA00022759"/>
    </source>
</evidence>
<dbReference type="InterPro" id="IPR011335">
    <property type="entry name" value="Restrct_endonuc-II-like"/>
</dbReference>
<reference evidence="8 9" key="1">
    <citation type="submission" date="2019-09" db="EMBL/GenBank/DDBJ databases">
        <title>Draft genome sequences of 48 bacterial type strains from the CCUG.</title>
        <authorList>
            <person name="Tunovic T."/>
            <person name="Pineiro-Iglesias B."/>
            <person name="Unosson C."/>
            <person name="Inganas E."/>
            <person name="Ohlen M."/>
            <person name="Cardew S."/>
            <person name="Jensie-Markopoulos S."/>
            <person name="Salva-Serra F."/>
            <person name="Jaen-Luchoro D."/>
            <person name="Karlsson R."/>
            <person name="Svensson-Stadler L."/>
            <person name="Chun J."/>
            <person name="Moore E."/>
        </authorList>
    </citation>
    <scope>NUCLEOTIDE SEQUENCE [LARGE SCALE GENOMIC DNA]</scope>
    <source>
        <strain evidence="8 9">CCUG 65686</strain>
    </source>
</reference>
<evidence type="ECO:0000256" key="6">
    <source>
        <dbReference type="PIRNR" id="PIRNR018267"/>
    </source>
</evidence>
<keyword evidence="3 6" id="KW-0227">DNA damage</keyword>
<dbReference type="Gene3D" id="3.40.960.10">
    <property type="entry name" value="VSR Endonuclease"/>
    <property type="match status" value="1"/>
</dbReference>
<evidence type="ECO:0000313" key="8">
    <source>
        <dbReference type="EMBL" id="KAB0640842.1"/>
    </source>
</evidence>
<dbReference type="CDD" id="cd00221">
    <property type="entry name" value="Vsr"/>
    <property type="match status" value="1"/>
</dbReference>
<organism evidence="8 9">
    <name type="scientific">Burkholderia stagnalis</name>
    <dbReference type="NCBI Taxonomy" id="1503054"/>
    <lineage>
        <taxon>Bacteria</taxon>
        <taxon>Pseudomonadati</taxon>
        <taxon>Pseudomonadota</taxon>
        <taxon>Betaproteobacteria</taxon>
        <taxon>Burkholderiales</taxon>
        <taxon>Burkholderiaceae</taxon>
        <taxon>Burkholderia</taxon>
        <taxon>Burkholderia cepacia complex</taxon>
    </lineage>
</organism>
<dbReference type="NCBIfam" id="TIGR00632">
    <property type="entry name" value="vsr"/>
    <property type="match status" value="1"/>
</dbReference>
<dbReference type="EMBL" id="VZOK01000003">
    <property type="protein sequence ID" value="KAB0640842.1"/>
    <property type="molecule type" value="Genomic_DNA"/>
</dbReference>
<evidence type="ECO:0000256" key="3">
    <source>
        <dbReference type="ARBA" id="ARBA00022763"/>
    </source>
</evidence>
<dbReference type="GO" id="GO:0016787">
    <property type="term" value="F:hydrolase activity"/>
    <property type="evidence" value="ECO:0007669"/>
    <property type="project" value="UniProtKB-KW"/>
</dbReference>
<comment type="similarity">
    <text evidence="6">Belongs to the vsr family.</text>
</comment>
<feature type="compositionally biased region" description="Basic residues" evidence="7">
    <location>
        <begin position="1"/>
        <end position="12"/>
    </location>
</feature>
<evidence type="ECO:0000256" key="5">
    <source>
        <dbReference type="ARBA" id="ARBA00023204"/>
    </source>
</evidence>
<evidence type="ECO:0000256" key="1">
    <source>
        <dbReference type="ARBA" id="ARBA00022722"/>
    </source>
</evidence>
<dbReference type="RefSeq" id="WP_081069774.1">
    <property type="nucleotide sequence ID" value="NZ_CABVPM010000017.1"/>
</dbReference>
<protein>
    <recommendedName>
        <fullName evidence="6">Very short patch repair endonuclease</fullName>
        <ecNumber evidence="6">3.1.-.-</ecNumber>
    </recommendedName>
</protein>
<dbReference type="EC" id="3.1.-.-" evidence="6"/>